<reference evidence="2 3" key="1">
    <citation type="submission" date="2024-09" db="EMBL/GenBank/DDBJ databases">
        <title>Genome sequencing and assembly of Phytophthora oleae, isolate VK10A, causative agent of rot of olive drupes.</title>
        <authorList>
            <person name="Conti Taguali S."/>
            <person name="Riolo M."/>
            <person name="La Spada F."/>
            <person name="Cacciola S.O."/>
            <person name="Dionisio G."/>
        </authorList>
    </citation>
    <scope>NUCLEOTIDE SEQUENCE [LARGE SCALE GENOMIC DNA]</scope>
    <source>
        <strain evidence="2 3">VK10A</strain>
    </source>
</reference>
<evidence type="ECO:0008006" key="4">
    <source>
        <dbReference type="Google" id="ProtNLM"/>
    </source>
</evidence>
<evidence type="ECO:0000256" key="1">
    <source>
        <dbReference type="SAM" id="SignalP"/>
    </source>
</evidence>
<dbReference type="EMBL" id="JBIMZQ010000025">
    <property type="protein sequence ID" value="KAL3663989.1"/>
    <property type="molecule type" value="Genomic_DNA"/>
</dbReference>
<organism evidence="2 3">
    <name type="scientific">Phytophthora oleae</name>
    <dbReference type="NCBI Taxonomy" id="2107226"/>
    <lineage>
        <taxon>Eukaryota</taxon>
        <taxon>Sar</taxon>
        <taxon>Stramenopiles</taxon>
        <taxon>Oomycota</taxon>
        <taxon>Peronosporomycetes</taxon>
        <taxon>Peronosporales</taxon>
        <taxon>Peronosporaceae</taxon>
        <taxon>Phytophthora</taxon>
    </lineage>
</organism>
<accession>A0ABD3FCH0</accession>
<keyword evidence="1" id="KW-0732">Signal</keyword>
<evidence type="ECO:0000313" key="3">
    <source>
        <dbReference type="Proteomes" id="UP001632037"/>
    </source>
</evidence>
<sequence>MRVCQVLILQLFAVFADGLLHREAPGPEAELPVSTSYDALWDVPVGLHQVRSADTNVFASVLVAPVLGNDGSESPRTHVAYNCTTTSSLWDLQQDPNVLEIESFQSLNGDAVAVATVADCEALLHSSVDRIVVGNAFFGAEFATSPSYFRVIDRAVLEDAANSVASRCRVRLEMEQATFAHVYPDCRIKFHSTDFTNLLQIESTYHRKLDATSFGFVKDSTCDFDCGEESDAGEIDVDKCWAKDGFNWTKEQCTLQFYEQNSDCTTECGYEGDEKLSASQCYDCSSSDGSCASGYNSTEDGCCRILECEPVNDAAVTKPGKLSWNLEDDGLTVSNASYSLFQAGNCSNMSDPASNCCRITCENCFLNVSVASMFANVEIVGISYEEAIEMGLTGNASLQVVLYAPNGCTLDETTQLKNTSFTFPLGETGISIDITMGLDLHRRLSLQPHGSIATIGATADLSLTSGSLKSDTFYDVQISSNTSSKLAQSSIDLEMELELLPSFQVSLSMLKNLAKVGIKVDFLVFLELNSTFQFPEPFPGLSSEFLDDSSLWHGGNCQLPHYMEYNCNAGYGEVNISIPMSLKIPRIRNTSPELDIVSSSNRSSYSLFSGCVATSYDVEMLLSTAINAVSSLSAESQLALQTILVWTLGLTDIDPDFVNITSVSNTTGEISITLSVPPSLGEIYVNSSEFLTEIYLRARNETFARTVSDYVGLEISAQCDGGWWGAQCEKVCSAENCTSGDSISCNAVDGTVLSCNSCEAGYWGETCANSCQVPDGCSNARCNQTSGAQEECVTCEEGKCTDTSSAFNPELSLSIFGLVGLFALGIV</sequence>
<evidence type="ECO:0000313" key="2">
    <source>
        <dbReference type="EMBL" id="KAL3663989.1"/>
    </source>
</evidence>
<proteinExistence type="predicted"/>
<dbReference type="AlphaFoldDB" id="A0ABD3FCH0"/>
<gene>
    <name evidence="2" type="ORF">V7S43_010876</name>
</gene>
<feature type="chain" id="PRO_5044824946" description="EGF-like domain-containing protein" evidence="1">
    <location>
        <begin position="19"/>
        <end position="827"/>
    </location>
</feature>
<protein>
    <recommendedName>
        <fullName evidence="4">EGF-like domain-containing protein</fullName>
    </recommendedName>
</protein>
<keyword evidence="3" id="KW-1185">Reference proteome</keyword>
<name>A0ABD3FCH0_9STRA</name>
<dbReference type="Proteomes" id="UP001632037">
    <property type="component" value="Unassembled WGS sequence"/>
</dbReference>
<feature type="signal peptide" evidence="1">
    <location>
        <begin position="1"/>
        <end position="18"/>
    </location>
</feature>
<comment type="caution">
    <text evidence="2">The sequence shown here is derived from an EMBL/GenBank/DDBJ whole genome shotgun (WGS) entry which is preliminary data.</text>
</comment>